<evidence type="ECO:0000256" key="7">
    <source>
        <dbReference type="ARBA" id="ARBA00023136"/>
    </source>
</evidence>
<name>A0A1U9K8R2_9BACL</name>
<gene>
    <name evidence="9" type="ORF">B0W44_12430</name>
</gene>
<dbReference type="GO" id="GO:0005524">
    <property type="term" value="F:ATP binding"/>
    <property type="evidence" value="ECO:0007669"/>
    <property type="project" value="UniProtKB-KW"/>
</dbReference>
<evidence type="ECO:0000313" key="10">
    <source>
        <dbReference type="Proteomes" id="UP000188603"/>
    </source>
</evidence>
<reference evidence="9 10" key="1">
    <citation type="journal article" date="2015" name="Int. J. Syst. Evol. Microbiol.">
        <title>Novibacillus thermophilus gen. nov., sp. nov., a Gram-staining-negative and moderately thermophilic member of the family Thermoactinomycetaceae.</title>
        <authorList>
            <person name="Yang G."/>
            <person name="Chen J."/>
            <person name="Zhou S."/>
        </authorList>
    </citation>
    <scope>NUCLEOTIDE SEQUENCE [LARGE SCALE GENOMIC DNA]</scope>
    <source>
        <strain evidence="9 10">SG-1</strain>
    </source>
</reference>
<dbReference type="KEGG" id="ntr:B0W44_12430"/>
<dbReference type="InterPro" id="IPR013563">
    <property type="entry name" value="Oligopep_ABC_C"/>
</dbReference>
<evidence type="ECO:0000256" key="2">
    <source>
        <dbReference type="ARBA" id="ARBA00005417"/>
    </source>
</evidence>
<dbReference type="PANTHER" id="PTHR43297">
    <property type="entry name" value="OLIGOPEPTIDE TRANSPORT ATP-BINDING PROTEIN APPD"/>
    <property type="match status" value="1"/>
</dbReference>
<dbReference type="OrthoDB" id="9802264at2"/>
<dbReference type="Pfam" id="PF08352">
    <property type="entry name" value="oligo_HPY"/>
    <property type="match status" value="1"/>
</dbReference>
<evidence type="ECO:0000256" key="6">
    <source>
        <dbReference type="ARBA" id="ARBA00022840"/>
    </source>
</evidence>
<dbReference type="GO" id="GO:0005886">
    <property type="term" value="C:plasma membrane"/>
    <property type="evidence" value="ECO:0007669"/>
    <property type="project" value="UniProtKB-SubCell"/>
</dbReference>
<dbReference type="SUPFAM" id="SSF52540">
    <property type="entry name" value="P-loop containing nucleoside triphosphate hydrolases"/>
    <property type="match status" value="1"/>
</dbReference>
<comment type="subcellular location">
    <subcellularLocation>
        <location evidence="1">Cell membrane</location>
        <topology evidence="1">Peripheral membrane protein</topology>
    </subcellularLocation>
</comment>
<dbReference type="Gene3D" id="3.40.50.300">
    <property type="entry name" value="P-loop containing nucleotide triphosphate hydrolases"/>
    <property type="match status" value="1"/>
</dbReference>
<feature type="domain" description="ABC transporter" evidence="8">
    <location>
        <begin position="21"/>
        <end position="270"/>
    </location>
</feature>
<keyword evidence="6 9" id="KW-0067">ATP-binding</keyword>
<dbReference type="Pfam" id="PF00005">
    <property type="entry name" value="ABC_tran"/>
    <property type="match status" value="1"/>
</dbReference>
<dbReference type="InterPro" id="IPR003439">
    <property type="entry name" value="ABC_transporter-like_ATP-bd"/>
</dbReference>
<dbReference type="EMBL" id="CP019699">
    <property type="protein sequence ID" value="AQS56445.1"/>
    <property type="molecule type" value="Genomic_DNA"/>
</dbReference>
<sequence length="341" mass="37897">MGVDQVLDRRQPNTIEPLLEVRDLSVAFRSKTGNVTVVKDVNFSLQPSETLAILGESGSGKSTVALALMGLLPKPNGRISGGSIYFQGKDLVRLGESERRKLRGSQMSMIFQDPLSALNPVYTVGYQIGEVLRIHRRMSRDKIKNAVIELMEQVHIPDARKRYNNYPHQFSGGMQQRIMIAMALALEPKVLIADEPTTALDVTVQAQIMYLLKELQKTKKMGLILISHDLGVVANHADRIAVMYAGHMVETGKVEDVFRNPAHPYTVGLMESLPTLHKHSTRLSPIKGSPPNILTPPKGCAFHPRCPIAKDRCKDDTPLLNKVTEGRDSACHFYEEVLDND</sequence>
<organism evidence="9 10">
    <name type="scientific">Novibacillus thermophilus</name>
    <dbReference type="NCBI Taxonomy" id="1471761"/>
    <lineage>
        <taxon>Bacteria</taxon>
        <taxon>Bacillati</taxon>
        <taxon>Bacillota</taxon>
        <taxon>Bacilli</taxon>
        <taxon>Bacillales</taxon>
        <taxon>Thermoactinomycetaceae</taxon>
        <taxon>Novibacillus</taxon>
    </lineage>
</organism>
<dbReference type="InterPro" id="IPR003593">
    <property type="entry name" value="AAA+_ATPase"/>
</dbReference>
<dbReference type="PROSITE" id="PS50893">
    <property type="entry name" value="ABC_TRANSPORTER_2"/>
    <property type="match status" value="1"/>
</dbReference>
<keyword evidence="7" id="KW-0472">Membrane</keyword>
<evidence type="ECO:0000259" key="8">
    <source>
        <dbReference type="PROSITE" id="PS50893"/>
    </source>
</evidence>
<accession>A0A1U9K8R2</accession>
<keyword evidence="5" id="KW-0547">Nucleotide-binding</keyword>
<dbReference type="PROSITE" id="PS00211">
    <property type="entry name" value="ABC_TRANSPORTER_1"/>
    <property type="match status" value="1"/>
</dbReference>
<proteinExistence type="inferred from homology"/>
<dbReference type="GO" id="GO:0015833">
    <property type="term" value="P:peptide transport"/>
    <property type="evidence" value="ECO:0007669"/>
    <property type="project" value="InterPro"/>
</dbReference>
<evidence type="ECO:0000313" key="9">
    <source>
        <dbReference type="EMBL" id="AQS56445.1"/>
    </source>
</evidence>
<dbReference type="STRING" id="1471761.B0W44_12430"/>
<dbReference type="FunFam" id="3.40.50.300:FF:000016">
    <property type="entry name" value="Oligopeptide ABC transporter ATP-binding component"/>
    <property type="match status" value="1"/>
</dbReference>
<dbReference type="SMART" id="SM00382">
    <property type="entry name" value="AAA"/>
    <property type="match status" value="1"/>
</dbReference>
<dbReference type="AlphaFoldDB" id="A0A1U9K8R2"/>
<keyword evidence="4" id="KW-1003">Cell membrane</keyword>
<dbReference type="InterPro" id="IPR017871">
    <property type="entry name" value="ABC_transporter-like_CS"/>
</dbReference>
<dbReference type="Proteomes" id="UP000188603">
    <property type="component" value="Chromosome"/>
</dbReference>
<dbReference type="PANTHER" id="PTHR43297:SF2">
    <property type="entry name" value="DIPEPTIDE TRANSPORT ATP-BINDING PROTEIN DPPD"/>
    <property type="match status" value="1"/>
</dbReference>
<keyword evidence="10" id="KW-1185">Reference proteome</keyword>
<evidence type="ECO:0000256" key="4">
    <source>
        <dbReference type="ARBA" id="ARBA00022475"/>
    </source>
</evidence>
<protein>
    <submittedName>
        <fullName evidence="9">Methionine ABC transporter ATP-binding protein</fullName>
    </submittedName>
</protein>
<comment type="similarity">
    <text evidence="2">Belongs to the ABC transporter superfamily.</text>
</comment>
<dbReference type="RefSeq" id="WP_077720308.1">
    <property type="nucleotide sequence ID" value="NZ_CP019699.1"/>
</dbReference>
<dbReference type="GO" id="GO:0016887">
    <property type="term" value="F:ATP hydrolysis activity"/>
    <property type="evidence" value="ECO:0007669"/>
    <property type="project" value="InterPro"/>
</dbReference>
<dbReference type="CDD" id="cd03257">
    <property type="entry name" value="ABC_NikE_OppD_transporters"/>
    <property type="match status" value="1"/>
</dbReference>
<evidence type="ECO:0000256" key="3">
    <source>
        <dbReference type="ARBA" id="ARBA00022448"/>
    </source>
</evidence>
<evidence type="ECO:0000256" key="5">
    <source>
        <dbReference type="ARBA" id="ARBA00022741"/>
    </source>
</evidence>
<dbReference type="InterPro" id="IPR050388">
    <property type="entry name" value="ABC_Ni/Peptide_Import"/>
</dbReference>
<evidence type="ECO:0000256" key="1">
    <source>
        <dbReference type="ARBA" id="ARBA00004202"/>
    </source>
</evidence>
<dbReference type="InterPro" id="IPR027417">
    <property type="entry name" value="P-loop_NTPase"/>
</dbReference>
<keyword evidence="3" id="KW-0813">Transport</keyword>
<dbReference type="NCBIfam" id="TIGR01727">
    <property type="entry name" value="oligo_HPY"/>
    <property type="match status" value="1"/>
</dbReference>